<protein>
    <recommendedName>
        <fullName evidence="2">F-box domain-containing protein</fullName>
    </recommendedName>
</protein>
<accession>A0A369JZP8</accession>
<dbReference type="OrthoDB" id="2979537at2759"/>
<feature type="domain" description="F-box" evidence="2">
    <location>
        <begin position="16"/>
        <end position="73"/>
    </location>
</feature>
<keyword evidence="1" id="KW-0472">Membrane</keyword>
<gene>
    <name evidence="3" type="ORF">Hypma_004391</name>
</gene>
<comment type="caution">
    <text evidence="3">The sequence shown here is derived from an EMBL/GenBank/DDBJ whole genome shotgun (WGS) entry which is preliminary data.</text>
</comment>
<dbReference type="Proteomes" id="UP000076154">
    <property type="component" value="Unassembled WGS sequence"/>
</dbReference>
<evidence type="ECO:0000313" key="3">
    <source>
        <dbReference type="EMBL" id="RDB27218.1"/>
    </source>
</evidence>
<keyword evidence="1" id="KW-1133">Transmembrane helix</keyword>
<dbReference type="AlphaFoldDB" id="A0A369JZP8"/>
<keyword evidence="4" id="KW-1185">Reference proteome</keyword>
<dbReference type="InParanoid" id="A0A369JZP8"/>
<keyword evidence="1" id="KW-0812">Transmembrane</keyword>
<feature type="transmembrane region" description="Helical" evidence="1">
    <location>
        <begin position="378"/>
        <end position="398"/>
    </location>
</feature>
<dbReference type="Gene3D" id="1.20.1280.50">
    <property type="match status" value="1"/>
</dbReference>
<evidence type="ECO:0000256" key="1">
    <source>
        <dbReference type="SAM" id="Phobius"/>
    </source>
</evidence>
<sequence>MPYDMNTMIYAIPHSQPPIHAMPTELLSEIFDLLSHLSPPPGPGIIPSQITISHVCARWRRVITSISSQWTQLAITHTRHPDVLASFLTWSNTRPISVTIILPVSGVELWPAPRISEFKKTFKHLRKHTSRMQALRIESTTPTLRIIQRLFLPTKPPTPLPTLSYLHLTQTDSSAPLTAFGPLTLNPHTLTVLRLSGVSLLAPAPSLAGLRMLHLTNGPGSLLDQTQLTHPTYPLIPPGPAMPRLTHLHLYRTPPIPTGPPGVFTPSFDPALLVSVTLAHIRTPLDDEQDALIRLFELTGSSPHLRELTLIDFEPRAWAEYTHWLELGLSLTVPRFASVRTLQLVGIHPGMVGVVLLLAFPGVVRFVVVSGVDAGTGGAGGVGVVGVVEAMAGVMGILRDVRICPWLREVVCDGVVYSRPMVYVPAPPGAAA</sequence>
<dbReference type="InterPro" id="IPR001810">
    <property type="entry name" value="F-box_dom"/>
</dbReference>
<name>A0A369JZP8_HYPMA</name>
<evidence type="ECO:0000259" key="2">
    <source>
        <dbReference type="PROSITE" id="PS50181"/>
    </source>
</evidence>
<evidence type="ECO:0000313" key="4">
    <source>
        <dbReference type="Proteomes" id="UP000076154"/>
    </source>
</evidence>
<reference evidence="3" key="1">
    <citation type="submission" date="2018-04" db="EMBL/GenBank/DDBJ databases">
        <title>Whole genome sequencing of Hypsizygus marmoreus.</title>
        <authorList>
            <person name="Choi I.-G."/>
            <person name="Min B."/>
            <person name="Kim J.-G."/>
            <person name="Kim S."/>
            <person name="Oh Y.-L."/>
            <person name="Kong W.-S."/>
            <person name="Park H."/>
            <person name="Jeong J."/>
            <person name="Song E.-S."/>
        </authorList>
    </citation>
    <scope>NUCLEOTIDE SEQUENCE [LARGE SCALE GENOMIC DNA]</scope>
    <source>
        <strain evidence="3">51987-8</strain>
    </source>
</reference>
<dbReference type="PROSITE" id="PS50181">
    <property type="entry name" value="FBOX"/>
    <property type="match status" value="1"/>
</dbReference>
<dbReference type="STRING" id="39966.A0A369JZP8"/>
<feature type="transmembrane region" description="Helical" evidence="1">
    <location>
        <begin position="350"/>
        <end position="372"/>
    </location>
</feature>
<dbReference type="EMBL" id="LUEZ02000017">
    <property type="protein sequence ID" value="RDB27218.1"/>
    <property type="molecule type" value="Genomic_DNA"/>
</dbReference>
<organism evidence="3 4">
    <name type="scientific">Hypsizygus marmoreus</name>
    <name type="common">White beech mushroom</name>
    <name type="synonym">Agaricus marmoreus</name>
    <dbReference type="NCBI Taxonomy" id="39966"/>
    <lineage>
        <taxon>Eukaryota</taxon>
        <taxon>Fungi</taxon>
        <taxon>Dikarya</taxon>
        <taxon>Basidiomycota</taxon>
        <taxon>Agaricomycotina</taxon>
        <taxon>Agaricomycetes</taxon>
        <taxon>Agaricomycetidae</taxon>
        <taxon>Agaricales</taxon>
        <taxon>Tricholomatineae</taxon>
        <taxon>Lyophyllaceae</taxon>
        <taxon>Hypsizygus</taxon>
    </lineage>
</organism>
<proteinExistence type="predicted"/>